<dbReference type="EMBL" id="CAFZ01000077">
    <property type="protein sequence ID" value="CCA70271.1"/>
    <property type="molecule type" value="Genomic_DNA"/>
</dbReference>
<dbReference type="AlphaFoldDB" id="G4TG40"/>
<gene>
    <name evidence="2" type="ORF">PIIN_04210</name>
</gene>
<evidence type="ECO:0000313" key="3">
    <source>
        <dbReference type="Proteomes" id="UP000007148"/>
    </source>
</evidence>
<accession>G4TG40</accession>
<comment type="caution">
    <text evidence="2">The sequence shown here is derived from an EMBL/GenBank/DDBJ whole genome shotgun (WGS) entry which is preliminary data.</text>
</comment>
<name>G4TG40_SERID</name>
<proteinExistence type="predicted"/>
<keyword evidence="1" id="KW-1133">Transmembrane helix</keyword>
<keyword evidence="1" id="KW-0472">Membrane</keyword>
<evidence type="ECO:0000313" key="2">
    <source>
        <dbReference type="EMBL" id="CCA70271.1"/>
    </source>
</evidence>
<evidence type="ECO:0000256" key="1">
    <source>
        <dbReference type="SAM" id="Phobius"/>
    </source>
</evidence>
<dbReference type="InParanoid" id="G4TG40"/>
<dbReference type="Proteomes" id="UP000007148">
    <property type="component" value="Unassembled WGS sequence"/>
</dbReference>
<organism evidence="2 3">
    <name type="scientific">Serendipita indica (strain DSM 11827)</name>
    <name type="common">Root endophyte fungus</name>
    <name type="synonym">Piriformospora indica</name>
    <dbReference type="NCBI Taxonomy" id="1109443"/>
    <lineage>
        <taxon>Eukaryota</taxon>
        <taxon>Fungi</taxon>
        <taxon>Dikarya</taxon>
        <taxon>Basidiomycota</taxon>
        <taxon>Agaricomycotina</taxon>
        <taxon>Agaricomycetes</taxon>
        <taxon>Sebacinales</taxon>
        <taxon>Serendipitaceae</taxon>
        <taxon>Serendipita</taxon>
    </lineage>
</organism>
<keyword evidence="3" id="KW-1185">Reference proteome</keyword>
<protein>
    <submittedName>
        <fullName evidence="2">Uncharacterized protein</fullName>
    </submittedName>
</protein>
<reference evidence="2 3" key="1">
    <citation type="journal article" date="2011" name="PLoS Pathog.">
        <title>Endophytic Life Strategies Decoded by Genome and Transcriptome Analyses of the Mutualistic Root Symbiont Piriformospora indica.</title>
        <authorList>
            <person name="Zuccaro A."/>
            <person name="Lahrmann U."/>
            <person name="Guldener U."/>
            <person name="Langen G."/>
            <person name="Pfiffi S."/>
            <person name="Biedenkopf D."/>
            <person name="Wong P."/>
            <person name="Samans B."/>
            <person name="Grimm C."/>
            <person name="Basiewicz M."/>
            <person name="Murat C."/>
            <person name="Martin F."/>
            <person name="Kogel K.H."/>
        </authorList>
    </citation>
    <scope>NUCLEOTIDE SEQUENCE [LARGE SCALE GENOMIC DNA]</scope>
    <source>
        <strain evidence="2 3">DSM 11827</strain>
    </source>
</reference>
<feature type="transmembrane region" description="Helical" evidence="1">
    <location>
        <begin position="51"/>
        <end position="69"/>
    </location>
</feature>
<sequence length="186" mass="21062">MDVGQRALDIFRSQATVQKGVGPTDCQTREFVLTPSFADRVGPFLHSFWTFYRPGAFIFILLYPSFFYIMQLPPSWIALSVLLLAVSPAVQAAPLPASVDLVDRDVHVYSFIPVNEHTRPDITEKHLDVHKASEMRQMAGKVEMIEKRSEGVMEDLERRFGIGLAVKTAWRVGSFIASHHHHDNQN</sequence>
<keyword evidence="1" id="KW-0812">Transmembrane</keyword>
<dbReference type="HOGENOM" id="CLU_1454945_0_0_1"/>